<evidence type="ECO:0000313" key="2">
    <source>
        <dbReference type="Proteomes" id="UP000541770"/>
    </source>
</evidence>
<dbReference type="Proteomes" id="UP000541770">
    <property type="component" value="Unassembled WGS sequence"/>
</dbReference>
<reference evidence="1 2" key="1">
    <citation type="submission" date="2020-07" db="EMBL/GenBank/DDBJ databases">
        <title>Diversity of carbapenemase encoding genes among Pseudomonas putida group clinical isolates in a tertiary Brazilian hospital.</title>
        <authorList>
            <person name="Alberto-Lei F."/>
            <person name="Nodari C.S."/>
            <person name="Streling A.P."/>
            <person name="Paulino J.T."/>
            <person name="Bessa-Neto F.O."/>
            <person name="Cayo R."/>
            <person name="Gales A.C."/>
        </authorList>
    </citation>
    <scope>NUCLEOTIDE SEQUENCE [LARGE SCALE GENOMIC DNA]</scope>
    <source>
        <strain evidence="1 2">14802</strain>
    </source>
</reference>
<organism evidence="1 2">
    <name type="scientific">Pseudomonas mosselii</name>
    <dbReference type="NCBI Taxonomy" id="78327"/>
    <lineage>
        <taxon>Bacteria</taxon>
        <taxon>Pseudomonadati</taxon>
        <taxon>Pseudomonadota</taxon>
        <taxon>Gammaproteobacteria</taxon>
        <taxon>Pseudomonadales</taxon>
        <taxon>Pseudomonadaceae</taxon>
        <taxon>Pseudomonas</taxon>
    </lineage>
</organism>
<protein>
    <submittedName>
        <fullName evidence="1">Uncharacterized protein</fullName>
    </submittedName>
</protein>
<accession>A0A7W2K0L7</accession>
<name>A0A7W2K0L7_9PSED</name>
<sequence>MDEQVVVPCYLDIRENREVNPPKPRLTLDIDEVKKDLAVVVMPYAGMAQDDELILTLEAFPYQGEPFEPKEWTEIVGKEDVNAPVAFTIPFSVFKDPIDLVGCYIGLFVRLVRDEEEILSSLNQTIFIECGAAESHFLRPPHFKDVTNHTLFTDELPDGIDLVILDHGDAQAGDAVVVFDVNDGVATWGALEQAQPGDPLLVRVPASWLEANTGGQAVKVQYAGANRSFRTLSLLFQVEATRKLEAPRVQSERAFRLLRTGYEVSVPISDATSTGTIVVHLGTVEDSGAEKVRTSYAQSEAYVVRDNFFVFYFSPEQLGILLGRENIKAFYSLGVKEPIYSPETESSIKAPDDKELKHFPRLQCPAAAGSAGLSIARLNGNNVEIHVGSWLLIGVGQIVDIKAHIDAAVHPLLRREITAQDLENKRIDARLNNSVVVAAGPGKKIRFTCEVNFNNGSGESFVLMPIDIDITQ</sequence>
<evidence type="ECO:0000313" key="1">
    <source>
        <dbReference type="EMBL" id="MBA6068649.1"/>
    </source>
</evidence>
<dbReference type="AlphaFoldDB" id="A0A7W2K0L7"/>
<dbReference type="EMBL" id="JACGDE010000041">
    <property type="protein sequence ID" value="MBA6068649.1"/>
    <property type="molecule type" value="Genomic_DNA"/>
</dbReference>
<proteinExistence type="predicted"/>
<gene>
    <name evidence="1" type="ORF">H4C75_28330</name>
</gene>
<dbReference type="RefSeq" id="WP_182325340.1">
    <property type="nucleotide sequence ID" value="NZ_JACGDE010000041.1"/>
</dbReference>
<comment type="caution">
    <text evidence="1">The sequence shown here is derived from an EMBL/GenBank/DDBJ whole genome shotgun (WGS) entry which is preliminary data.</text>
</comment>